<feature type="signal peptide" evidence="1">
    <location>
        <begin position="1"/>
        <end position="25"/>
    </location>
</feature>
<keyword evidence="2" id="KW-0378">Hydrolase</keyword>
<comment type="caution">
    <text evidence="2">The sequence shown here is derived from an EMBL/GenBank/DDBJ whole genome shotgun (WGS) entry which is preliminary data.</text>
</comment>
<evidence type="ECO:0000313" key="2">
    <source>
        <dbReference type="EMBL" id="GIE65978.1"/>
    </source>
</evidence>
<dbReference type="Proteomes" id="UP000624709">
    <property type="component" value="Unassembled WGS sequence"/>
</dbReference>
<dbReference type="InterPro" id="IPR029058">
    <property type="entry name" value="AB_hydrolase_fold"/>
</dbReference>
<dbReference type="Gene3D" id="3.40.50.1820">
    <property type="entry name" value="alpha/beta hydrolase"/>
    <property type="match status" value="1"/>
</dbReference>
<name>A0ABQ4B5P2_9ACTN</name>
<proteinExistence type="predicted"/>
<evidence type="ECO:0000256" key="1">
    <source>
        <dbReference type="SAM" id="SignalP"/>
    </source>
</evidence>
<keyword evidence="1" id="KW-0732">Signal</keyword>
<reference evidence="2 3" key="1">
    <citation type="submission" date="2021-01" db="EMBL/GenBank/DDBJ databases">
        <title>Whole genome shotgun sequence of Actinoplanes palleronii NBRC 14916.</title>
        <authorList>
            <person name="Komaki H."/>
            <person name="Tamura T."/>
        </authorList>
    </citation>
    <scope>NUCLEOTIDE SEQUENCE [LARGE SCALE GENOMIC DNA]</scope>
    <source>
        <strain evidence="2 3">NBRC 14916</strain>
    </source>
</reference>
<dbReference type="SUPFAM" id="SSF53474">
    <property type="entry name" value="alpha/beta-Hydrolases"/>
    <property type="match status" value="1"/>
</dbReference>
<evidence type="ECO:0000313" key="3">
    <source>
        <dbReference type="Proteomes" id="UP000624709"/>
    </source>
</evidence>
<gene>
    <name evidence="2" type="ORF">Apa02nite_020860</name>
</gene>
<feature type="chain" id="PRO_5046299636" evidence="1">
    <location>
        <begin position="26"/>
        <end position="496"/>
    </location>
</feature>
<protein>
    <submittedName>
        <fullName evidence="2">Alpha/beta hydrolase</fullName>
    </submittedName>
</protein>
<dbReference type="EMBL" id="BOMS01000026">
    <property type="protein sequence ID" value="GIE65978.1"/>
    <property type="molecule type" value="Genomic_DNA"/>
</dbReference>
<keyword evidence="3" id="KW-1185">Reference proteome</keyword>
<organism evidence="2 3">
    <name type="scientific">Actinoplanes palleronii</name>
    <dbReference type="NCBI Taxonomy" id="113570"/>
    <lineage>
        <taxon>Bacteria</taxon>
        <taxon>Bacillati</taxon>
        <taxon>Actinomycetota</taxon>
        <taxon>Actinomycetes</taxon>
        <taxon>Micromonosporales</taxon>
        <taxon>Micromonosporaceae</taxon>
        <taxon>Actinoplanes</taxon>
    </lineage>
</organism>
<accession>A0ABQ4B5P2</accession>
<dbReference type="GO" id="GO:0016787">
    <property type="term" value="F:hydrolase activity"/>
    <property type="evidence" value="ECO:0007669"/>
    <property type="project" value="UniProtKB-KW"/>
</dbReference>
<sequence>MNRLLAAFLAPALLAPGLFAGPAQAAAPVTHYTGTLADGATWIADVPADWHGTLILFSHGFGSLTAADAPDPATGQALLDRGYALVGSSYDPHGSLWALESAARDQFAALAALEAITGPARTTIAVGQSMGGLVSTQEAEHARGGLDAVVSACGLLGGGIDLNNYQLDGEFALSRLLAPGQDIPLVNYPSPADGAAAASWLSALASAARGTAAGRARVALGTALLTMPTWSAGQQSPPADAEGIAQAQYEWLVTSLPFIMPARYFIELSAGGNASWNAGVDYRALLARSPYRDTVRAMYRTAGLDLRADLTDLTRHAAVHADPAAVAGLTRSSTVTGRLDVPMLTLHTRYDQLAPVEFENRYAQQARGPLLRQAYVARRGHCAFTPSEHVAAIQAAEHRAVTGRWDDTATTGGLQAAALRLHLGDTPAFAGFHPGPLVSHRWPPAYVLGGRVSRPAATTARLSGLPSSASRAHPSAPISAYAGVASRSVAASIPSR</sequence>